<evidence type="ECO:0000256" key="2">
    <source>
        <dbReference type="ARBA" id="ARBA00010529"/>
    </source>
</evidence>
<comment type="similarity">
    <text evidence="2">Belongs to the bacterial histone-like protein family.</text>
</comment>
<protein>
    <recommendedName>
        <fullName evidence="4">Viral histone-like protein</fullName>
    </recommendedName>
    <alternativeName>
        <fullName evidence="9">DNA-binding protein pA104R</fullName>
    </alternativeName>
    <alternativeName>
        <fullName evidence="8">pA104R</fullName>
    </alternativeName>
</protein>
<dbReference type="PANTHER" id="PTHR33175:SF13">
    <property type="entry name" value="HISTONE-LIKE PROTEIN"/>
    <property type="match status" value="1"/>
</dbReference>
<feature type="compositionally biased region" description="Acidic residues" evidence="11">
    <location>
        <begin position="176"/>
        <end position="185"/>
    </location>
</feature>
<feature type="region of interest" description="Disordered" evidence="11">
    <location>
        <begin position="159"/>
        <end position="185"/>
    </location>
</feature>
<accession>F3PXL1</accession>
<evidence type="ECO:0000259" key="12">
    <source>
        <dbReference type="Pfam" id="PF18291"/>
    </source>
</evidence>
<dbReference type="STRING" id="763034.HMPREF9446_03509"/>
<evidence type="ECO:0000256" key="9">
    <source>
        <dbReference type="ARBA" id="ARBA00033227"/>
    </source>
</evidence>
<evidence type="ECO:0000313" key="14">
    <source>
        <dbReference type="Proteomes" id="UP000003416"/>
    </source>
</evidence>
<evidence type="ECO:0000256" key="1">
    <source>
        <dbReference type="ARBA" id="ARBA00004328"/>
    </source>
</evidence>
<sequence>MINETCELKNEFKSLKKKNMSVIFRTVERPSDPRVENSPKKFFPQIVTLGQSVNLAFIAQKMQDTSSLSIGDIKSTMQNFVEKLKEQLLEGKTVNISGLGVFMLAAKSKGADLAKDITAKSVESVRICFQANKELKITKTATRAGEKLDLISLDDYLKGKTTTDEGSGDNSGGGSDGDENENPLG</sequence>
<comment type="function">
    <text evidence="10">DNA-binding protein that plays a critical role in nucleoid compaction, genome replication and DNA replication and transcription. Binds to both ssDNA and dsDNA with a binding site covering about 15 nucleotides. Displays DNA-supercoiling activity only when associated with the viral DNA topoisomerase 2.</text>
</comment>
<comment type="subcellular location">
    <subcellularLocation>
        <location evidence="1">Virion</location>
    </subcellularLocation>
</comment>
<evidence type="ECO:0000256" key="3">
    <source>
        <dbReference type="ARBA" id="ARBA00011738"/>
    </source>
</evidence>
<name>F3PXL1_9BACE</name>
<dbReference type="GO" id="GO:0030527">
    <property type="term" value="F:structural constituent of chromatin"/>
    <property type="evidence" value="ECO:0007669"/>
    <property type="project" value="InterPro"/>
</dbReference>
<comment type="caution">
    <text evidence="13">The sequence shown here is derived from an EMBL/GenBank/DDBJ whole genome shotgun (WGS) entry which is preliminary data.</text>
</comment>
<reference evidence="13 14" key="1">
    <citation type="submission" date="2011-02" db="EMBL/GenBank/DDBJ databases">
        <authorList>
            <person name="Weinstock G."/>
            <person name="Sodergren E."/>
            <person name="Clifton S."/>
            <person name="Fulton L."/>
            <person name="Fulton B."/>
            <person name="Courtney L."/>
            <person name="Fronick C."/>
            <person name="Harrison M."/>
            <person name="Strong C."/>
            <person name="Farmer C."/>
            <person name="Delahaunty K."/>
            <person name="Markovic C."/>
            <person name="Hall O."/>
            <person name="Minx P."/>
            <person name="Tomlinson C."/>
            <person name="Mitreva M."/>
            <person name="Hou S."/>
            <person name="Chen J."/>
            <person name="Wollam A."/>
            <person name="Pepin K.H."/>
            <person name="Johnson M."/>
            <person name="Bhonagiri V."/>
            <person name="Zhang X."/>
            <person name="Suruliraj S."/>
            <person name="Warren W."/>
            <person name="Chinwalla A."/>
            <person name="Mardis E.R."/>
            <person name="Wilson R.K."/>
        </authorList>
    </citation>
    <scope>NUCLEOTIDE SEQUENCE [LARGE SCALE GENOMIC DNA]</scope>
    <source>
        <strain evidence="13 14">YIT 12057</strain>
    </source>
</reference>
<keyword evidence="6" id="KW-0426">Late protein</keyword>
<feature type="domain" description="HU" evidence="12">
    <location>
        <begin position="20"/>
        <end position="138"/>
    </location>
</feature>
<dbReference type="Pfam" id="PF18291">
    <property type="entry name" value="HU-HIG"/>
    <property type="match status" value="1"/>
</dbReference>
<evidence type="ECO:0000256" key="11">
    <source>
        <dbReference type="SAM" id="MobiDB-lite"/>
    </source>
</evidence>
<dbReference type="GO" id="GO:0005829">
    <property type="term" value="C:cytosol"/>
    <property type="evidence" value="ECO:0007669"/>
    <property type="project" value="TreeGrafter"/>
</dbReference>
<evidence type="ECO:0000256" key="5">
    <source>
        <dbReference type="ARBA" id="ARBA00022705"/>
    </source>
</evidence>
<dbReference type="NCBIfam" id="TIGR01201">
    <property type="entry name" value="HU_rel"/>
    <property type="match status" value="1"/>
</dbReference>
<comment type="subunit">
    <text evidence="3">Homodimer.</text>
</comment>
<evidence type="ECO:0000256" key="4">
    <source>
        <dbReference type="ARBA" id="ARBA00016145"/>
    </source>
</evidence>
<dbReference type="GO" id="GO:0003677">
    <property type="term" value="F:DNA binding"/>
    <property type="evidence" value="ECO:0007669"/>
    <property type="project" value="UniProtKB-KW"/>
</dbReference>
<dbReference type="PANTHER" id="PTHR33175">
    <property type="entry name" value="DNA-BINDING PROTEIN HU"/>
    <property type="match status" value="1"/>
</dbReference>
<evidence type="ECO:0000256" key="10">
    <source>
        <dbReference type="ARBA" id="ARBA00046140"/>
    </source>
</evidence>
<dbReference type="HOGENOM" id="CLU_112331_2_1_10"/>
<dbReference type="InterPro" id="IPR010992">
    <property type="entry name" value="IHF-like_DNA-bd_dom_sf"/>
</dbReference>
<keyword evidence="5" id="KW-0235">DNA replication</keyword>
<evidence type="ECO:0000256" key="6">
    <source>
        <dbReference type="ARBA" id="ARBA00022921"/>
    </source>
</evidence>
<proteinExistence type="inferred from homology"/>
<dbReference type="SUPFAM" id="SSF47729">
    <property type="entry name" value="IHF-like DNA-binding proteins"/>
    <property type="match status" value="1"/>
</dbReference>
<dbReference type="GO" id="GO:0006260">
    <property type="term" value="P:DNA replication"/>
    <property type="evidence" value="ECO:0007669"/>
    <property type="project" value="UniProtKB-KW"/>
</dbReference>
<dbReference type="Proteomes" id="UP000003416">
    <property type="component" value="Unassembled WGS sequence"/>
</dbReference>
<evidence type="ECO:0000313" key="13">
    <source>
        <dbReference type="EMBL" id="EGF51593.1"/>
    </source>
</evidence>
<keyword evidence="7 13" id="KW-0238">DNA-binding</keyword>
<dbReference type="eggNOG" id="COG0776">
    <property type="taxonomic scope" value="Bacteria"/>
</dbReference>
<keyword evidence="14" id="KW-1185">Reference proteome</keyword>
<organism evidence="13 14">
    <name type="scientific">Bacteroides fluxus YIT 12057</name>
    <dbReference type="NCBI Taxonomy" id="763034"/>
    <lineage>
        <taxon>Bacteria</taxon>
        <taxon>Pseudomonadati</taxon>
        <taxon>Bacteroidota</taxon>
        <taxon>Bacteroidia</taxon>
        <taxon>Bacteroidales</taxon>
        <taxon>Bacteroidaceae</taxon>
        <taxon>Bacteroides</taxon>
    </lineage>
</organism>
<dbReference type="InterPro" id="IPR005902">
    <property type="entry name" value="HU_DNA-bd_put"/>
</dbReference>
<dbReference type="Gene3D" id="4.10.520.10">
    <property type="entry name" value="IHF-like DNA-binding proteins"/>
    <property type="match status" value="1"/>
</dbReference>
<dbReference type="InterPro" id="IPR041607">
    <property type="entry name" value="HU-HIG"/>
</dbReference>
<dbReference type="AlphaFoldDB" id="F3PXL1"/>
<gene>
    <name evidence="13" type="ORF">HMPREF9446_03509</name>
</gene>
<evidence type="ECO:0000256" key="8">
    <source>
        <dbReference type="ARBA" id="ARBA00033120"/>
    </source>
</evidence>
<evidence type="ECO:0000256" key="7">
    <source>
        <dbReference type="ARBA" id="ARBA00023125"/>
    </source>
</evidence>
<dbReference type="InterPro" id="IPR000119">
    <property type="entry name" value="Hist_DNA-bd"/>
</dbReference>
<dbReference type="EMBL" id="AFBN01000099">
    <property type="protein sequence ID" value="EGF51593.1"/>
    <property type="molecule type" value="Genomic_DNA"/>
</dbReference>